<feature type="domain" description="RING-type" evidence="17">
    <location>
        <begin position="732"/>
        <end position="771"/>
    </location>
</feature>
<dbReference type="PROSITE" id="PS50089">
    <property type="entry name" value="ZF_RING_2"/>
    <property type="match status" value="1"/>
</dbReference>
<dbReference type="Pfam" id="PF00097">
    <property type="entry name" value="zf-C3HC4"/>
    <property type="match status" value="1"/>
</dbReference>
<dbReference type="EC" id="2.3.2.27" evidence="14"/>
<evidence type="ECO:0000256" key="10">
    <source>
        <dbReference type="ARBA" id="ARBA00022853"/>
    </source>
</evidence>
<dbReference type="PROSITE" id="PS00518">
    <property type="entry name" value="ZF_RING_1"/>
    <property type="match status" value="1"/>
</dbReference>
<comment type="caution">
    <text evidence="18">The sequence shown here is derived from an EMBL/GenBank/DDBJ whole genome shotgun (WGS) entry which is preliminary data.</text>
</comment>
<evidence type="ECO:0000256" key="6">
    <source>
        <dbReference type="ARBA" id="ARBA00022723"/>
    </source>
</evidence>
<comment type="catalytic activity">
    <reaction evidence="1 14">
        <text>S-ubiquitinyl-[E2 ubiquitin-conjugating enzyme]-L-cysteine + [acceptor protein]-L-lysine = [E2 ubiquitin-conjugating enzyme]-L-cysteine + N(6)-ubiquitinyl-[acceptor protein]-L-lysine.</text>
        <dbReference type="EC" id="2.3.2.27"/>
    </reaction>
</comment>
<dbReference type="InterPro" id="IPR017907">
    <property type="entry name" value="Znf_RING_CS"/>
</dbReference>
<dbReference type="GO" id="GO:0006325">
    <property type="term" value="P:chromatin organization"/>
    <property type="evidence" value="ECO:0007669"/>
    <property type="project" value="UniProtKB-KW"/>
</dbReference>
<dbReference type="GO" id="GO:0005634">
    <property type="term" value="C:nucleus"/>
    <property type="evidence" value="ECO:0007669"/>
    <property type="project" value="UniProtKB-SubCell"/>
</dbReference>
<reference evidence="18 19" key="1">
    <citation type="submission" date="2016-04" db="EMBL/GenBank/DDBJ databases">
        <title>The genome of Intoshia linei affirms orthonectids as highly simplified spiralians.</title>
        <authorList>
            <person name="Mikhailov K.V."/>
            <person name="Slusarev G.S."/>
            <person name="Nikitin M.A."/>
            <person name="Logacheva M.D."/>
            <person name="Penin A."/>
            <person name="Aleoshin V."/>
            <person name="Panchin Y.V."/>
        </authorList>
    </citation>
    <scope>NUCLEOTIDE SEQUENCE [LARGE SCALE GENOMIC DNA]</scope>
    <source>
        <strain evidence="18">Intl2013</strain>
        <tissue evidence="18">Whole animal</tissue>
    </source>
</reference>
<keyword evidence="9 14" id="KW-0862">Zinc</keyword>
<keyword evidence="19" id="KW-1185">Reference proteome</keyword>
<dbReference type="Proteomes" id="UP000078046">
    <property type="component" value="Unassembled WGS sequence"/>
</dbReference>
<keyword evidence="5 14" id="KW-0808">Transferase</keyword>
<feature type="coiled-coil region" evidence="15">
    <location>
        <begin position="443"/>
        <end position="470"/>
    </location>
</feature>
<feature type="compositionally biased region" description="Low complexity" evidence="16">
    <location>
        <begin position="144"/>
        <end position="154"/>
    </location>
</feature>
<name>A0A177BB49_9BILA</name>
<keyword evidence="8 14" id="KW-0833">Ubl conjugation pathway</keyword>
<dbReference type="PANTHER" id="PTHR23163">
    <property type="entry name" value="RING FINGER PROTEIN-RELATED"/>
    <property type="match status" value="1"/>
</dbReference>
<dbReference type="OrthoDB" id="10266039at2759"/>
<organism evidence="18 19">
    <name type="scientific">Intoshia linei</name>
    <dbReference type="NCBI Taxonomy" id="1819745"/>
    <lineage>
        <taxon>Eukaryota</taxon>
        <taxon>Metazoa</taxon>
        <taxon>Spiralia</taxon>
        <taxon>Lophotrochozoa</taxon>
        <taxon>Mesozoa</taxon>
        <taxon>Orthonectida</taxon>
        <taxon>Rhopaluridae</taxon>
        <taxon>Intoshia</taxon>
    </lineage>
</organism>
<gene>
    <name evidence="18" type="ORF">A3Q56_00655</name>
</gene>
<dbReference type="SMART" id="SM00184">
    <property type="entry name" value="RING"/>
    <property type="match status" value="1"/>
</dbReference>
<dbReference type="GO" id="GO:0008270">
    <property type="term" value="F:zinc ion binding"/>
    <property type="evidence" value="ECO:0007669"/>
    <property type="project" value="UniProtKB-KW"/>
</dbReference>
<comment type="pathway">
    <text evidence="3 14">Protein modification; protein ubiquitination.</text>
</comment>
<dbReference type="AlphaFoldDB" id="A0A177BB49"/>
<evidence type="ECO:0000256" key="4">
    <source>
        <dbReference type="ARBA" id="ARBA00005555"/>
    </source>
</evidence>
<evidence type="ECO:0000256" key="2">
    <source>
        <dbReference type="ARBA" id="ARBA00004123"/>
    </source>
</evidence>
<evidence type="ECO:0000256" key="11">
    <source>
        <dbReference type="ARBA" id="ARBA00023054"/>
    </source>
</evidence>
<keyword evidence="7 13" id="KW-0863">Zinc-finger</keyword>
<evidence type="ECO:0000313" key="19">
    <source>
        <dbReference type="Proteomes" id="UP000078046"/>
    </source>
</evidence>
<evidence type="ECO:0000256" key="7">
    <source>
        <dbReference type="ARBA" id="ARBA00022771"/>
    </source>
</evidence>
<dbReference type="InterPro" id="IPR013083">
    <property type="entry name" value="Znf_RING/FYVE/PHD"/>
</dbReference>
<keyword evidence="10 14" id="KW-0156">Chromatin regulator</keyword>
<feature type="coiled-coil region" evidence="15">
    <location>
        <begin position="501"/>
        <end position="557"/>
    </location>
</feature>
<sequence>MDSDTFLNHNSISNISEEDIKTIMENRYHKVSTLLDQLTPLLVKNMLNNSFKGDSSLSDTDKEENVTSFYNDQNQNLQKLNNELHQLNSQLRIENSQYILEKNKTDNEIEGLKNKMESMEADLDRSNELISRLEFSVRQFSESNNLNTQTTNSNEKNVNLKSNSKDSDSAVGDVHHDLEDLKELAESRQNDIQNYQKKIINLLKERDEANNKVFMYESQISKDEKYQQLCHSYTILQKALIKKNDDFNNYMVVSKRKHDKVTNDMLNMEKSHLSSILSMYHHFIEYEDNKIDMEAKCNELTRFLEASVTNAAKNDELFKELNIILKGTRTMINVYRIENKKLRGRFYNMRELYNKQNKTIEKLKYVQIQNTQKPNHISQNVKPNIKHIAQPVPPVDASTLKNLEAVQNHISNDHPDIVKTEHVNQSSNKHAHKSEFTPYITKIQNYEQELREIKGKYRKCMENLNELTRVLNDSKSTIPEKELAMRLAHEESLKREIDYQRVDFKQKKRSLEEEYQKKLKKEQNSSFMNKNSHHPLYNNLNEELIATSEALECLEVQNIEFVKKFQVVNEMYTKLESEQSRVNQNEILTRVEKENSKSAIEKLRNEIDNQNNTIHAFRTNEIKLNDKVSTYEKVIIEKNDLIDMYTRKLIEYNQEIENLGRVNRSISAELAISQHSLTSKTIMLEKQIFENDKLREECKIMRRKLRRFLNGGINDKQLLDEELREYKDILTCPSCKVRKKNCILTKCFHVFCYECMKMRYDSRQRKCPKCNAPFGAHDYNRIYLT</sequence>
<keyword evidence="12 14" id="KW-0539">Nucleus</keyword>
<feature type="coiled-coil region" evidence="15">
    <location>
        <begin position="178"/>
        <end position="212"/>
    </location>
</feature>
<evidence type="ECO:0000256" key="12">
    <source>
        <dbReference type="ARBA" id="ARBA00023242"/>
    </source>
</evidence>
<evidence type="ECO:0000256" key="3">
    <source>
        <dbReference type="ARBA" id="ARBA00004906"/>
    </source>
</evidence>
<keyword evidence="6 14" id="KW-0479">Metal-binding</keyword>
<comment type="similarity">
    <text evidence="4 14">Belongs to the BRE1 family.</text>
</comment>
<dbReference type="Gene3D" id="3.30.40.10">
    <property type="entry name" value="Zinc/RING finger domain, C3HC4 (zinc finger)"/>
    <property type="match status" value="1"/>
</dbReference>
<dbReference type="UniPathway" id="UPA00143"/>
<dbReference type="EMBL" id="LWCA01000042">
    <property type="protein sequence ID" value="OAF71547.1"/>
    <property type="molecule type" value="Genomic_DNA"/>
</dbReference>
<evidence type="ECO:0000256" key="8">
    <source>
        <dbReference type="ARBA" id="ARBA00022786"/>
    </source>
</evidence>
<feature type="region of interest" description="Disordered" evidence="16">
    <location>
        <begin position="144"/>
        <end position="173"/>
    </location>
</feature>
<feature type="coiled-coil region" evidence="15">
    <location>
        <begin position="593"/>
        <end position="704"/>
    </location>
</feature>
<comment type="subcellular location">
    <subcellularLocation>
        <location evidence="2 14">Nucleus</location>
    </subcellularLocation>
</comment>
<protein>
    <recommendedName>
        <fullName evidence="14">E3 ubiquitin protein ligase</fullName>
        <ecNumber evidence="14">2.3.2.27</ecNumber>
    </recommendedName>
</protein>
<dbReference type="GO" id="GO:0016567">
    <property type="term" value="P:protein ubiquitination"/>
    <property type="evidence" value="ECO:0007669"/>
    <property type="project" value="UniProtKB-UniRule"/>
</dbReference>
<evidence type="ECO:0000256" key="5">
    <source>
        <dbReference type="ARBA" id="ARBA00022679"/>
    </source>
</evidence>
<keyword evidence="11 14" id="KW-0175">Coiled coil</keyword>
<dbReference type="GO" id="GO:0033503">
    <property type="term" value="C:HULC complex"/>
    <property type="evidence" value="ECO:0007669"/>
    <property type="project" value="TreeGrafter"/>
</dbReference>
<evidence type="ECO:0000259" key="17">
    <source>
        <dbReference type="PROSITE" id="PS50089"/>
    </source>
</evidence>
<accession>A0A177BB49</accession>
<evidence type="ECO:0000313" key="18">
    <source>
        <dbReference type="EMBL" id="OAF71547.1"/>
    </source>
</evidence>
<feature type="compositionally biased region" description="Basic and acidic residues" evidence="16">
    <location>
        <begin position="163"/>
        <end position="173"/>
    </location>
</feature>
<feature type="coiled-coil region" evidence="15">
    <location>
        <begin position="70"/>
        <end position="129"/>
    </location>
</feature>
<evidence type="ECO:0000256" key="1">
    <source>
        <dbReference type="ARBA" id="ARBA00000900"/>
    </source>
</evidence>
<dbReference type="InterPro" id="IPR001841">
    <property type="entry name" value="Znf_RING"/>
</dbReference>
<dbReference type="InterPro" id="IPR018957">
    <property type="entry name" value="Znf_C3HC4_RING-type"/>
</dbReference>
<dbReference type="GO" id="GO:0061630">
    <property type="term" value="F:ubiquitin protein ligase activity"/>
    <property type="evidence" value="ECO:0007669"/>
    <property type="project" value="UniProtKB-EC"/>
</dbReference>
<dbReference type="InterPro" id="IPR013956">
    <property type="entry name" value="E3_ubiquit_lig_Bre1"/>
</dbReference>
<evidence type="ECO:0000256" key="14">
    <source>
        <dbReference type="RuleBase" id="RU365038"/>
    </source>
</evidence>
<evidence type="ECO:0000256" key="15">
    <source>
        <dbReference type="SAM" id="Coils"/>
    </source>
</evidence>
<dbReference type="SUPFAM" id="SSF57850">
    <property type="entry name" value="RING/U-box"/>
    <property type="match status" value="1"/>
</dbReference>
<evidence type="ECO:0000256" key="9">
    <source>
        <dbReference type="ARBA" id="ARBA00022833"/>
    </source>
</evidence>
<proteinExistence type="inferred from homology"/>
<evidence type="ECO:0000256" key="13">
    <source>
        <dbReference type="PROSITE-ProRule" id="PRU00175"/>
    </source>
</evidence>
<evidence type="ECO:0000256" key="16">
    <source>
        <dbReference type="SAM" id="MobiDB-lite"/>
    </source>
</evidence>
<dbReference type="PANTHER" id="PTHR23163:SF0">
    <property type="entry name" value="E3 UBIQUITIN-PROTEIN LIGASE BRE1"/>
    <property type="match status" value="1"/>
</dbReference>